<protein>
    <submittedName>
        <fullName evidence="10">Transmembrane protein 201</fullName>
    </submittedName>
</protein>
<dbReference type="PANTHER" id="PTHR28646:SF1">
    <property type="entry name" value="TRANSMEMBRANE PROTEIN 201"/>
    <property type="match status" value="1"/>
</dbReference>
<feature type="transmembrane region" description="Helical" evidence="8">
    <location>
        <begin position="199"/>
        <end position="216"/>
    </location>
</feature>
<name>A0A194QHL1_PAPXU</name>
<dbReference type="GO" id="GO:0005637">
    <property type="term" value="C:nuclear inner membrane"/>
    <property type="evidence" value="ECO:0007669"/>
    <property type="project" value="UniProtKB-SubCell"/>
</dbReference>
<dbReference type="InterPro" id="IPR040041">
    <property type="entry name" value="TMEM201"/>
</dbReference>
<evidence type="ECO:0000313" key="10">
    <source>
        <dbReference type="EMBL" id="KPJ05033.1"/>
    </source>
</evidence>
<keyword evidence="6" id="KW-0539">Nucleus</keyword>
<keyword evidence="11" id="KW-1185">Reference proteome</keyword>
<evidence type="ECO:0000256" key="5">
    <source>
        <dbReference type="ARBA" id="ARBA00023136"/>
    </source>
</evidence>
<feature type="transmembrane region" description="Helical" evidence="8">
    <location>
        <begin position="337"/>
        <end position="354"/>
    </location>
</feature>
<gene>
    <name evidence="10" type="ORF">RR46_04149</name>
</gene>
<accession>A0A194QHL1</accession>
<sequence length="686" mass="78101">MKFHYKMESVLIAITAIFCTILFLKLLHNLRSAFPWRVNCWFCNINTWVKFPTRNSWFCPKCEQYNGFTKDGDYNRVLNLPVEEACKTPNMYKKSPPKNGLCKMCNINQQLKVTQLANFVPMNEKNFDDEIESYKLQLEKAYKLCSPCKRVLQYKLNKEKETFLGSKLLETRTPEKKLEKKQQNNNQILSNLINGSSELLAVILFVLVAIDVIDSIKKHKSLLTTMHYIKNIIFTLFERVFNIIKMKAFMTFPILESSLYDMDEVESIDILQYFKTEQLYYFNDLTQRILSCFVCFIQIVGLILKTSKANYSIMIDLLWLVFTITSISHKSIKLDPVYKSCFNLLIISGLILLYRKMKSNNNKTSIKLNTTPQKAKKPMMGSLNCFVNDDSMSLDTDDDVSLSKFGLNNLQDSSNESITLNNSVNNGRSFSPRTESVWGKTKLNSTFCVNTVLNKSMSSVADNVFIKPSFNKYHNPVKSDSDVELDESISSLSIGPKNGNTKSNPVFGLRKLNATPFVAPTPIVRSRPLISPSKLGYSTSWVAGGYWGNEGQIFNINGSRSSSQSSGFESQTSSMNQRNLFSQPPSREDSICGELDRHPLPLDRLQNCNTNYFQNSSSFTPIGGPVFPQMQYNSHVQIPQPRMSQQRLMSQNVFGRRAGCPTNDMFKVPSGSGLIRLPQENSFASR</sequence>
<proteinExistence type="inferred from homology"/>
<reference evidence="10 11" key="1">
    <citation type="journal article" date="2015" name="Nat. Commun.">
        <title>Outbred genome sequencing and CRISPR/Cas9 gene editing in butterflies.</title>
        <authorList>
            <person name="Li X."/>
            <person name="Fan D."/>
            <person name="Zhang W."/>
            <person name="Liu G."/>
            <person name="Zhang L."/>
            <person name="Zhao L."/>
            <person name="Fang X."/>
            <person name="Chen L."/>
            <person name="Dong Y."/>
            <person name="Chen Y."/>
            <person name="Ding Y."/>
            <person name="Zhao R."/>
            <person name="Feng M."/>
            <person name="Zhu Y."/>
            <person name="Feng Y."/>
            <person name="Jiang X."/>
            <person name="Zhu D."/>
            <person name="Xiang H."/>
            <person name="Feng X."/>
            <person name="Li S."/>
            <person name="Wang J."/>
            <person name="Zhang G."/>
            <person name="Kronforst M.R."/>
            <person name="Wang W."/>
        </authorList>
    </citation>
    <scope>NUCLEOTIDE SEQUENCE [LARGE SCALE GENOMIC DNA]</scope>
    <source>
        <strain evidence="10">Ya'a_city_454_Px</strain>
        <tissue evidence="10">Whole body</tissue>
    </source>
</reference>
<dbReference type="Proteomes" id="UP000053268">
    <property type="component" value="Unassembled WGS sequence"/>
</dbReference>
<dbReference type="Pfam" id="PF09779">
    <property type="entry name" value="Ima1_N"/>
    <property type="match status" value="1"/>
</dbReference>
<evidence type="ECO:0000256" key="2">
    <source>
        <dbReference type="ARBA" id="ARBA00007600"/>
    </source>
</evidence>
<dbReference type="AlphaFoldDB" id="A0A194QHL1"/>
<organism evidence="10 11">
    <name type="scientific">Papilio xuthus</name>
    <name type="common">Asian swallowtail butterfly</name>
    <dbReference type="NCBI Taxonomy" id="66420"/>
    <lineage>
        <taxon>Eukaryota</taxon>
        <taxon>Metazoa</taxon>
        <taxon>Ecdysozoa</taxon>
        <taxon>Arthropoda</taxon>
        <taxon>Hexapoda</taxon>
        <taxon>Insecta</taxon>
        <taxon>Pterygota</taxon>
        <taxon>Neoptera</taxon>
        <taxon>Endopterygota</taxon>
        <taxon>Lepidoptera</taxon>
        <taxon>Glossata</taxon>
        <taxon>Ditrysia</taxon>
        <taxon>Papilionoidea</taxon>
        <taxon>Papilionidae</taxon>
        <taxon>Papilioninae</taxon>
        <taxon>Papilio</taxon>
    </lineage>
</organism>
<feature type="compositionally biased region" description="Low complexity" evidence="7">
    <location>
        <begin position="559"/>
        <end position="574"/>
    </location>
</feature>
<dbReference type="STRING" id="66420.A0A194QHL1"/>
<dbReference type="EMBL" id="KQ458793">
    <property type="protein sequence ID" value="KPJ05033.1"/>
    <property type="molecule type" value="Genomic_DNA"/>
</dbReference>
<feature type="region of interest" description="Disordered" evidence="7">
    <location>
        <begin position="558"/>
        <end position="588"/>
    </location>
</feature>
<dbReference type="GO" id="GO:0051015">
    <property type="term" value="F:actin filament binding"/>
    <property type="evidence" value="ECO:0007669"/>
    <property type="project" value="TreeGrafter"/>
</dbReference>
<evidence type="ECO:0000256" key="4">
    <source>
        <dbReference type="ARBA" id="ARBA00022989"/>
    </source>
</evidence>
<dbReference type="InterPro" id="IPR018617">
    <property type="entry name" value="Ima1_N"/>
</dbReference>
<feature type="domain" description="Ima1 N-terminal" evidence="9">
    <location>
        <begin position="38"/>
        <end position="150"/>
    </location>
</feature>
<dbReference type="GO" id="GO:0030473">
    <property type="term" value="P:nuclear migration along microtubule"/>
    <property type="evidence" value="ECO:0007669"/>
    <property type="project" value="TreeGrafter"/>
</dbReference>
<feature type="transmembrane region" description="Helical" evidence="8">
    <location>
        <begin position="311"/>
        <end position="331"/>
    </location>
</feature>
<feature type="transmembrane region" description="Helical" evidence="8">
    <location>
        <begin position="285"/>
        <end position="304"/>
    </location>
</feature>
<feature type="compositionally biased region" description="Polar residues" evidence="7">
    <location>
        <begin position="575"/>
        <end position="585"/>
    </location>
</feature>
<comment type="similarity">
    <text evidence="2">Belongs to the TMEM201 family.</text>
</comment>
<evidence type="ECO:0000256" key="1">
    <source>
        <dbReference type="ARBA" id="ARBA00004473"/>
    </source>
</evidence>
<evidence type="ECO:0000256" key="3">
    <source>
        <dbReference type="ARBA" id="ARBA00022692"/>
    </source>
</evidence>
<keyword evidence="4 8" id="KW-1133">Transmembrane helix</keyword>
<dbReference type="PANTHER" id="PTHR28646">
    <property type="entry name" value="TRANSMEMBRANE PROTEIN 201"/>
    <property type="match status" value="1"/>
</dbReference>
<evidence type="ECO:0000256" key="6">
    <source>
        <dbReference type="ARBA" id="ARBA00023242"/>
    </source>
</evidence>
<evidence type="ECO:0000256" key="7">
    <source>
        <dbReference type="SAM" id="MobiDB-lite"/>
    </source>
</evidence>
<comment type="subcellular location">
    <subcellularLocation>
        <location evidence="1">Nucleus inner membrane</location>
        <topology evidence="1">Multi-pass membrane protein</topology>
    </subcellularLocation>
</comment>
<evidence type="ECO:0000256" key="8">
    <source>
        <dbReference type="SAM" id="Phobius"/>
    </source>
</evidence>
<keyword evidence="5 8" id="KW-0472">Membrane</keyword>
<evidence type="ECO:0000313" key="11">
    <source>
        <dbReference type="Proteomes" id="UP000053268"/>
    </source>
</evidence>
<keyword evidence="3 8" id="KW-0812">Transmembrane</keyword>
<dbReference type="GO" id="GO:0005521">
    <property type="term" value="F:lamin binding"/>
    <property type="evidence" value="ECO:0007669"/>
    <property type="project" value="TreeGrafter"/>
</dbReference>
<evidence type="ECO:0000259" key="9">
    <source>
        <dbReference type="Pfam" id="PF09779"/>
    </source>
</evidence>